<proteinExistence type="predicted"/>
<dbReference type="Proteomes" id="UP000239425">
    <property type="component" value="Unassembled WGS sequence"/>
</dbReference>
<accession>A0A2S5R873</accession>
<evidence type="ECO:0000256" key="1">
    <source>
        <dbReference type="SAM" id="SignalP"/>
    </source>
</evidence>
<keyword evidence="1" id="KW-0732">Signal</keyword>
<keyword evidence="3" id="KW-1185">Reference proteome</keyword>
<feature type="chain" id="PRO_5015428732" description="4Fe-4S ferredoxin-type domain-containing protein" evidence="1">
    <location>
        <begin position="19"/>
        <end position="58"/>
    </location>
</feature>
<dbReference type="AlphaFoldDB" id="A0A2S5R873"/>
<protein>
    <recommendedName>
        <fullName evidence="4">4Fe-4S ferredoxin-type domain-containing protein</fullName>
    </recommendedName>
</protein>
<sequence length="58" mass="5965">MNKTLLTMAILLSSIASAEDKPCCGSQTITSVTPCGVCSTKSISVCVPECNSCTTCCE</sequence>
<feature type="signal peptide" evidence="1">
    <location>
        <begin position="1"/>
        <end position="18"/>
    </location>
</feature>
<organism evidence="2 3">
    <name type="scientific">Holospora curviuscula</name>
    <dbReference type="NCBI Taxonomy" id="1082868"/>
    <lineage>
        <taxon>Bacteria</taxon>
        <taxon>Pseudomonadati</taxon>
        <taxon>Pseudomonadota</taxon>
        <taxon>Alphaproteobacteria</taxon>
        <taxon>Holosporales</taxon>
        <taxon>Holosporaceae</taxon>
        <taxon>Holospora</taxon>
    </lineage>
</organism>
<evidence type="ECO:0000313" key="3">
    <source>
        <dbReference type="Proteomes" id="UP000239425"/>
    </source>
</evidence>
<comment type="caution">
    <text evidence="2">The sequence shown here is derived from an EMBL/GenBank/DDBJ whole genome shotgun (WGS) entry which is preliminary data.</text>
</comment>
<reference evidence="2 3" key="1">
    <citation type="submission" date="2017-11" db="EMBL/GenBank/DDBJ databases">
        <title>Comparative genomic analysis of Holospora spp., intranuclear symbionts of paramecia.</title>
        <authorList>
            <person name="Garushyants S.K."/>
            <person name="Beliavskaya A."/>
            <person name="Malko D.B."/>
            <person name="Logacheva M.D."/>
            <person name="Rautian M.S."/>
            <person name="Gelfand M.S."/>
        </authorList>
    </citation>
    <scope>NUCLEOTIDE SEQUENCE [LARGE SCALE GENOMIC DNA]</scope>
    <source>
        <strain evidence="3">02AZ16</strain>
    </source>
</reference>
<evidence type="ECO:0008006" key="4">
    <source>
        <dbReference type="Google" id="ProtNLM"/>
    </source>
</evidence>
<gene>
    <name evidence="2" type="ORF">HCUR_01176</name>
</gene>
<dbReference type="EMBL" id="PHHC01000106">
    <property type="protein sequence ID" value="PPE03382.1"/>
    <property type="molecule type" value="Genomic_DNA"/>
</dbReference>
<evidence type="ECO:0000313" key="2">
    <source>
        <dbReference type="EMBL" id="PPE03382.1"/>
    </source>
</evidence>
<name>A0A2S5R873_9PROT</name>
<dbReference type="RefSeq" id="WP_165780797.1">
    <property type="nucleotide sequence ID" value="NZ_PHHC01000106.1"/>
</dbReference>